<evidence type="ECO:0000256" key="3">
    <source>
        <dbReference type="ARBA" id="ARBA00022741"/>
    </source>
</evidence>
<accession>A0A7S0R9Z1</accession>
<keyword evidence="6" id="KW-0040">ANK repeat</keyword>
<dbReference type="Gene3D" id="3.30.200.20">
    <property type="entry name" value="Phosphorylase Kinase, domain 1"/>
    <property type="match status" value="1"/>
</dbReference>
<dbReference type="InterPro" id="IPR008271">
    <property type="entry name" value="Ser/Thr_kinase_AS"/>
</dbReference>
<dbReference type="Pfam" id="PF12796">
    <property type="entry name" value="Ank_2"/>
    <property type="match status" value="1"/>
</dbReference>
<dbReference type="InterPro" id="IPR002110">
    <property type="entry name" value="Ankyrin_rpt"/>
</dbReference>
<dbReference type="SMART" id="SM00220">
    <property type="entry name" value="S_TKc"/>
    <property type="match status" value="1"/>
</dbReference>
<dbReference type="PANTHER" id="PTHR44329">
    <property type="entry name" value="SERINE/THREONINE-PROTEIN KINASE TNNI3K-RELATED"/>
    <property type="match status" value="1"/>
</dbReference>
<evidence type="ECO:0000256" key="4">
    <source>
        <dbReference type="ARBA" id="ARBA00022777"/>
    </source>
</evidence>
<feature type="domain" description="Protein kinase" evidence="8">
    <location>
        <begin position="162"/>
        <end position="437"/>
    </location>
</feature>
<organism evidence="9">
    <name type="scientific">Pyramimonas obovata</name>
    <dbReference type="NCBI Taxonomy" id="1411642"/>
    <lineage>
        <taxon>Eukaryota</taxon>
        <taxon>Viridiplantae</taxon>
        <taxon>Chlorophyta</taxon>
        <taxon>Pyramimonadophyceae</taxon>
        <taxon>Pyramimonadales</taxon>
        <taxon>Pyramimonadaceae</taxon>
        <taxon>Pyramimonas</taxon>
        <taxon>Pyramimonas incertae sedis</taxon>
    </lineage>
</organism>
<keyword evidence="2" id="KW-0808">Transferase</keyword>
<dbReference type="PIRSF" id="PIRSF000654">
    <property type="entry name" value="Integrin-linked_kinase"/>
    <property type="match status" value="1"/>
</dbReference>
<evidence type="ECO:0000256" key="1">
    <source>
        <dbReference type="ARBA" id="ARBA00005843"/>
    </source>
</evidence>
<dbReference type="FunFam" id="3.30.200.20:FF:000180">
    <property type="entry name" value="serine/threonine-protein kinase STY46-like"/>
    <property type="match status" value="1"/>
</dbReference>
<evidence type="ECO:0000313" key="9">
    <source>
        <dbReference type="EMBL" id="CAD8671225.1"/>
    </source>
</evidence>
<dbReference type="GO" id="GO:0004674">
    <property type="term" value="F:protein serine/threonine kinase activity"/>
    <property type="evidence" value="ECO:0007669"/>
    <property type="project" value="TreeGrafter"/>
</dbReference>
<dbReference type="PROSITE" id="PS50011">
    <property type="entry name" value="PROTEIN_KINASE_DOM"/>
    <property type="match status" value="1"/>
</dbReference>
<evidence type="ECO:0000256" key="6">
    <source>
        <dbReference type="PROSITE-ProRule" id="PRU00023"/>
    </source>
</evidence>
<dbReference type="PANTHER" id="PTHR44329:SF140">
    <property type="entry name" value="INACTIVE PROTEIN TYROSINE KINASE PTKL"/>
    <property type="match status" value="1"/>
</dbReference>
<dbReference type="InterPro" id="IPR011009">
    <property type="entry name" value="Kinase-like_dom_sf"/>
</dbReference>
<dbReference type="SUPFAM" id="SSF48403">
    <property type="entry name" value="Ankyrin repeat"/>
    <property type="match status" value="1"/>
</dbReference>
<dbReference type="InterPro" id="IPR051681">
    <property type="entry name" value="Ser/Thr_Kinases-Pseudokinases"/>
</dbReference>
<gene>
    <name evidence="9" type="ORF">POBO1169_LOCUS10796</name>
</gene>
<dbReference type="Pfam" id="PF00069">
    <property type="entry name" value="Pkinase"/>
    <property type="match status" value="1"/>
</dbReference>
<name>A0A7S0R9Z1_9CHLO</name>
<evidence type="ECO:0000259" key="8">
    <source>
        <dbReference type="PROSITE" id="PS50011"/>
    </source>
</evidence>
<sequence length="500" mass="55428">MSISSTQENPFNLAPEELVASRRSPLITEVIFWCSRGNLQMVEAIVGANALNVADADFADYDQRTPLHLAAAEGCYRVCQWLVEKGVNVNVVDRFKQTPLSSAMLSGHVQVINLLLKKGAKVLENGELVELSESEEAVSEMVKAGLSEQMLSDHWEIYEGEISMFQPHGAGAFGMVYKAKWRGTIIAAKCLKVDVRSDPEAMLEFRTELGLMQRLHHPHVVQFLGACSTSSKPILVLEFMAGGSLDRIFRDGPKISQSRAVQWSLDISKGLAYLHGRHPQPVIHRDLKPANIMITAHGICKIGDFGLSRTLQPLKDKLRPGFSKYLGEMSEAYVMTGETGTYRYMAPEVFRHETYNVKADTYAMAMIMYQMFEGCQPFKGMDPVKAAMQAASTGLRPSFHGKNTPEPIRELIEQMWDAVQTKRPHFLDVLSRLEEFQTTLHLDTSQQGSKRSSLGGSHHNNHHPSRESQPITLKEKDAPAQSPSSVNVISGNGGCACVLS</sequence>
<keyword evidence="5" id="KW-0067">ATP-binding</keyword>
<keyword evidence="3" id="KW-0547">Nucleotide-binding</keyword>
<protein>
    <recommendedName>
        <fullName evidence="8">Protein kinase domain-containing protein</fullName>
    </recommendedName>
</protein>
<dbReference type="CDD" id="cd13999">
    <property type="entry name" value="STKc_MAP3K-like"/>
    <property type="match status" value="1"/>
</dbReference>
<dbReference type="PROSITE" id="PS00108">
    <property type="entry name" value="PROTEIN_KINASE_ST"/>
    <property type="match status" value="1"/>
</dbReference>
<dbReference type="PROSITE" id="PS50088">
    <property type="entry name" value="ANK_REPEAT"/>
    <property type="match status" value="2"/>
</dbReference>
<dbReference type="PROSITE" id="PS50297">
    <property type="entry name" value="ANK_REP_REGION"/>
    <property type="match status" value="2"/>
</dbReference>
<dbReference type="Gene3D" id="1.25.40.20">
    <property type="entry name" value="Ankyrin repeat-containing domain"/>
    <property type="match status" value="1"/>
</dbReference>
<dbReference type="InterPro" id="IPR000719">
    <property type="entry name" value="Prot_kinase_dom"/>
</dbReference>
<evidence type="ECO:0000256" key="2">
    <source>
        <dbReference type="ARBA" id="ARBA00022679"/>
    </source>
</evidence>
<dbReference type="InterPro" id="IPR036770">
    <property type="entry name" value="Ankyrin_rpt-contain_sf"/>
</dbReference>
<dbReference type="Gene3D" id="1.10.510.10">
    <property type="entry name" value="Transferase(Phosphotransferase) domain 1"/>
    <property type="match status" value="1"/>
</dbReference>
<dbReference type="SMART" id="SM00248">
    <property type="entry name" value="ANK"/>
    <property type="match status" value="3"/>
</dbReference>
<keyword evidence="4" id="KW-0418">Kinase</keyword>
<dbReference type="GO" id="GO:0005524">
    <property type="term" value="F:ATP binding"/>
    <property type="evidence" value="ECO:0007669"/>
    <property type="project" value="UniProtKB-KW"/>
</dbReference>
<evidence type="ECO:0000256" key="7">
    <source>
        <dbReference type="SAM" id="MobiDB-lite"/>
    </source>
</evidence>
<reference evidence="9" key="1">
    <citation type="submission" date="2021-01" db="EMBL/GenBank/DDBJ databases">
        <authorList>
            <person name="Corre E."/>
            <person name="Pelletier E."/>
            <person name="Niang G."/>
            <person name="Scheremetjew M."/>
            <person name="Finn R."/>
            <person name="Kale V."/>
            <person name="Holt S."/>
            <person name="Cochrane G."/>
            <person name="Meng A."/>
            <person name="Brown T."/>
            <person name="Cohen L."/>
        </authorList>
    </citation>
    <scope>NUCLEOTIDE SEQUENCE</scope>
    <source>
        <strain evidence="9">CCMP722</strain>
    </source>
</reference>
<dbReference type="EMBL" id="HBFA01021150">
    <property type="protein sequence ID" value="CAD8671225.1"/>
    <property type="molecule type" value="Transcribed_RNA"/>
</dbReference>
<feature type="repeat" description="ANK" evidence="6">
    <location>
        <begin position="95"/>
        <end position="127"/>
    </location>
</feature>
<dbReference type="AlphaFoldDB" id="A0A7S0R9Z1"/>
<feature type="region of interest" description="Disordered" evidence="7">
    <location>
        <begin position="441"/>
        <end position="487"/>
    </location>
</feature>
<dbReference type="SUPFAM" id="SSF56112">
    <property type="entry name" value="Protein kinase-like (PK-like)"/>
    <property type="match status" value="1"/>
</dbReference>
<feature type="repeat" description="ANK" evidence="6">
    <location>
        <begin position="62"/>
        <end position="94"/>
    </location>
</feature>
<proteinExistence type="inferred from homology"/>
<comment type="similarity">
    <text evidence="1">Belongs to the protein kinase superfamily. TKL Ser/Thr protein kinase family.</text>
</comment>
<feature type="compositionally biased region" description="Polar residues" evidence="7">
    <location>
        <begin position="441"/>
        <end position="451"/>
    </location>
</feature>
<evidence type="ECO:0000256" key="5">
    <source>
        <dbReference type="ARBA" id="ARBA00022840"/>
    </source>
</evidence>